<feature type="compositionally biased region" description="Basic and acidic residues" evidence="2">
    <location>
        <begin position="110"/>
        <end position="120"/>
    </location>
</feature>
<dbReference type="Gene3D" id="3.30.70.330">
    <property type="match status" value="1"/>
</dbReference>
<feature type="compositionally biased region" description="Basic residues" evidence="2">
    <location>
        <begin position="98"/>
        <end position="109"/>
    </location>
</feature>
<evidence type="ECO:0000259" key="3">
    <source>
        <dbReference type="PROSITE" id="PS50102"/>
    </source>
</evidence>
<dbReference type="AlphaFoldDB" id="A0A1D1YVP0"/>
<feature type="region of interest" description="Disordered" evidence="2">
    <location>
        <begin position="403"/>
        <end position="440"/>
    </location>
</feature>
<accession>A0A1D1YVP0</accession>
<evidence type="ECO:0000256" key="1">
    <source>
        <dbReference type="PROSITE-ProRule" id="PRU00176"/>
    </source>
</evidence>
<feature type="compositionally biased region" description="Pro residues" evidence="2">
    <location>
        <begin position="143"/>
        <end position="154"/>
    </location>
</feature>
<feature type="region of interest" description="Disordered" evidence="2">
    <location>
        <begin position="210"/>
        <end position="288"/>
    </location>
</feature>
<feature type="region of interest" description="Disordered" evidence="2">
    <location>
        <begin position="453"/>
        <end position="508"/>
    </location>
</feature>
<dbReference type="InterPro" id="IPR010369">
    <property type="entry name" value="SOK"/>
</dbReference>
<dbReference type="PANTHER" id="PTHR31083:SF6">
    <property type="entry name" value="PROTEIN SOSEKI 3"/>
    <property type="match status" value="1"/>
</dbReference>
<proteinExistence type="predicted"/>
<dbReference type="Pfam" id="PF00076">
    <property type="entry name" value="RRM_1"/>
    <property type="match status" value="1"/>
</dbReference>
<feature type="compositionally biased region" description="Basic and acidic residues" evidence="2">
    <location>
        <begin position="423"/>
        <end position="440"/>
    </location>
</feature>
<dbReference type="SUPFAM" id="SSF54928">
    <property type="entry name" value="RNA-binding domain, RBD"/>
    <property type="match status" value="1"/>
</dbReference>
<protein>
    <submittedName>
        <fullName evidence="4">Serine/arginine-rich splicing factor 2</fullName>
    </submittedName>
</protein>
<name>A0A1D1YVP0_9ARAE</name>
<dbReference type="InterPro" id="IPR035979">
    <property type="entry name" value="RBD_domain_sf"/>
</dbReference>
<feature type="domain" description="RRM" evidence="3">
    <location>
        <begin position="1"/>
        <end position="79"/>
    </location>
</feature>
<dbReference type="InterPro" id="IPR012677">
    <property type="entry name" value="Nucleotide-bd_a/b_plait_sf"/>
</dbReference>
<keyword evidence="1" id="KW-0694">RNA-binding</keyword>
<feature type="compositionally biased region" description="Low complexity" evidence="2">
    <location>
        <begin position="225"/>
        <end position="236"/>
    </location>
</feature>
<evidence type="ECO:0000313" key="4">
    <source>
        <dbReference type="EMBL" id="JAT58660.1"/>
    </source>
</evidence>
<dbReference type="CDD" id="cd12311">
    <property type="entry name" value="RRM_SRSF2_SRSF8"/>
    <property type="match status" value="1"/>
</dbReference>
<feature type="region of interest" description="Disordered" evidence="2">
    <location>
        <begin position="90"/>
        <end position="187"/>
    </location>
</feature>
<feature type="compositionally biased region" description="Polar residues" evidence="2">
    <location>
        <begin position="473"/>
        <end position="490"/>
    </location>
</feature>
<dbReference type="EMBL" id="GDJX01009276">
    <property type="protein sequence ID" value="JAT58660.1"/>
    <property type="molecule type" value="Transcribed_RNA"/>
</dbReference>
<reference evidence="4" key="1">
    <citation type="submission" date="2015-07" db="EMBL/GenBank/DDBJ databases">
        <title>Transcriptome Assembly of Anthurium amnicola.</title>
        <authorList>
            <person name="Suzuki J."/>
        </authorList>
    </citation>
    <scope>NUCLEOTIDE SEQUENCE</scope>
</reference>
<sequence length="547" mass="60397">YSLLVLNITFRTTADDLYPLFAKYGKVVDIFIPRDRRTGESRGFAFVRYKYAEEAQAAVGRLDGRTVDGRDIMVQFAKYGPNAEPIRKGRIVEAFPRSRGRSRSRSPRPRYRDDNRDRDYRRRSRSRSRSSSSSEQQQQQQQPAPPPPPLPTPAPEDELSPTLHRRSSSPRNVSPESPQPNPRWVCAGVGGASSPGLAEYRVCKANGAMDASTQTDDRGGRARRGAAAAGTTRTRGVSTDEGASDLELEECRHVQMERYKESSEISGDEVSPPPTSSSASSSGGKTETLESLIRADARKLNSFRILEEEEVLVPAGAKLKPTNVLMQLITCGSISVKDHHSFGLVHTYKPRFSHVRFPSPLFSSSRMVGELDCLSENPRMVGMRQLEEKEYFSGSFIETKKHKEGDGELVPTLKRSSSYNAERSCKSPDSTGDKGKVVDSARSKCLPRTLKITSNKQSKNETMKSPIADGPRISSSRADSNQPTLCSSKGGSKRFTDTSAKGSSMRLESFREEKEKVIKIEERLTSGARVIIHSTAPCDDSEDSSSS</sequence>
<dbReference type="SMART" id="SM00360">
    <property type="entry name" value="RRM"/>
    <property type="match status" value="1"/>
</dbReference>
<gene>
    <name evidence="4" type="primary">SRSF2_4</name>
    <name evidence="4" type="ORF">g.115446</name>
</gene>
<dbReference type="GO" id="GO:0003723">
    <property type="term" value="F:RNA binding"/>
    <property type="evidence" value="ECO:0007669"/>
    <property type="project" value="UniProtKB-UniRule"/>
</dbReference>
<dbReference type="PANTHER" id="PTHR31083">
    <property type="entry name" value="UPSTREAM OF FLC PROTEIN (DUF966)"/>
    <property type="match status" value="1"/>
</dbReference>
<feature type="compositionally biased region" description="Basic and acidic residues" evidence="2">
    <location>
        <begin position="249"/>
        <end position="263"/>
    </location>
</feature>
<dbReference type="PROSITE" id="PS50102">
    <property type="entry name" value="RRM"/>
    <property type="match status" value="1"/>
</dbReference>
<evidence type="ECO:0000256" key="2">
    <source>
        <dbReference type="SAM" id="MobiDB-lite"/>
    </source>
</evidence>
<organism evidence="4">
    <name type="scientific">Anthurium amnicola</name>
    <dbReference type="NCBI Taxonomy" id="1678845"/>
    <lineage>
        <taxon>Eukaryota</taxon>
        <taxon>Viridiplantae</taxon>
        <taxon>Streptophyta</taxon>
        <taxon>Embryophyta</taxon>
        <taxon>Tracheophyta</taxon>
        <taxon>Spermatophyta</taxon>
        <taxon>Magnoliopsida</taxon>
        <taxon>Liliopsida</taxon>
        <taxon>Araceae</taxon>
        <taxon>Pothoideae</taxon>
        <taxon>Potheae</taxon>
        <taxon>Anthurium</taxon>
    </lineage>
</organism>
<dbReference type="InterPro" id="IPR000504">
    <property type="entry name" value="RRM_dom"/>
</dbReference>
<feature type="compositionally biased region" description="Low complexity" evidence="2">
    <location>
        <begin position="129"/>
        <end position="142"/>
    </location>
</feature>
<feature type="non-terminal residue" evidence="4">
    <location>
        <position position="1"/>
    </location>
</feature>